<protein>
    <submittedName>
        <fullName evidence="1">Uncharacterized protein</fullName>
    </submittedName>
</protein>
<name>A0A4Y2QWT8_ARAVE</name>
<organism evidence="1 2">
    <name type="scientific">Araneus ventricosus</name>
    <name type="common">Orbweaver spider</name>
    <name type="synonym">Epeira ventricosa</name>
    <dbReference type="NCBI Taxonomy" id="182803"/>
    <lineage>
        <taxon>Eukaryota</taxon>
        <taxon>Metazoa</taxon>
        <taxon>Ecdysozoa</taxon>
        <taxon>Arthropoda</taxon>
        <taxon>Chelicerata</taxon>
        <taxon>Arachnida</taxon>
        <taxon>Araneae</taxon>
        <taxon>Araneomorphae</taxon>
        <taxon>Entelegynae</taxon>
        <taxon>Araneoidea</taxon>
        <taxon>Araneidae</taxon>
        <taxon>Araneus</taxon>
    </lineage>
</organism>
<sequence length="16" mass="1659">MVAKVACHSLPSNTNS</sequence>
<keyword evidence="2" id="KW-1185">Reference proteome</keyword>
<feature type="non-terminal residue" evidence="1">
    <location>
        <position position="16"/>
    </location>
</feature>
<comment type="caution">
    <text evidence="1">The sequence shown here is derived from an EMBL/GenBank/DDBJ whole genome shotgun (WGS) entry which is preliminary data.</text>
</comment>
<proteinExistence type="predicted"/>
<evidence type="ECO:0000313" key="1">
    <source>
        <dbReference type="EMBL" id="GBN67791.1"/>
    </source>
</evidence>
<dbReference type="EMBL" id="BGPR01015044">
    <property type="protein sequence ID" value="GBN67791.1"/>
    <property type="molecule type" value="Genomic_DNA"/>
</dbReference>
<gene>
    <name evidence="1" type="ORF">AVEN_164305_1</name>
</gene>
<dbReference type="Proteomes" id="UP000499080">
    <property type="component" value="Unassembled WGS sequence"/>
</dbReference>
<accession>A0A4Y2QWT8</accession>
<reference evidence="1 2" key="1">
    <citation type="journal article" date="2019" name="Sci. Rep.">
        <title>Orb-weaving spider Araneus ventricosus genome elucidates the spidroin gene catalogue.</title>
        <authorList>
            <person name="Kono N."/>
            <person name="Nakamura H."/>
            <person name="Ohtoshi R."/>
            <person name="Moran D.A.P."/>
            <person name="Shinohara A."/>
            <person name="Yoshida Y."/>
            <person name="Fujiwara M."/>
            <person name="Mori M."/>
            <person name="Tomita M."/>
            <person name="Arakawa K."/>
        </authorList>
    </citation>
    <scope>NUCLEOTIDE SEQUENCE [LARGE SCALE GENOMIC DNA]</scope>
</reference>
<evidence type="ECO:0000313" key="2">
    <source>
        <dbReference type="Proteomes" id="UP000499080"/>
    </source>
</evidence>
<dbReference type="AlphaFoldDB" id="A0A4Y2QWT8"/>